<keyword evidence="1" id="KW-0472">Membrane</keyword>
<sequence>MVDMVKLGAAAVGAIIGFAILVGVIDGLDTANRTSLEITLLGLVGAVFLAVLILGLLKAIS</sequence>
<evidence type="ECO:0000256" key="1">
    <source>
        <dbReference type="SAM" id="Phobius"/>
    </source>
</evidence>
<feature type="transmembrane region" description="Helical" evidence="1">
    <location>
        <begin position="7"/>
        <end position="26"/>
    </location>
</feature>
<evidence type="ECO:0000313" key="2">
    <source>
        <dbReference type="EMBL" id="KKL89602.1"/>
    </source>
</evidence>
<dbReference type="EMBL" id="LAZR01020241">
    <property type="protein sequence ID" value="KKL89602.1"/>
    <property type="molecule type" value="Genomic_DNA"/>
</dbReference>
<reference evidence="2" key="1">
    <citation type="journal article" date="2015" name="Nature">
        <title>Complex archaea that bridge the gap between prokaryotes and eukaryotes.</title>
        <authorList>
            <person name="Spang A."/>
            <person name="Saw J.H."/>
            <person name="Jorgensen S.L."/>
            <person name="Zaremba-Niedzwiedzka K."/>
            <person name="Martijn J."/>
            <person name="Lind A.E."/>
            <person name="van Eijk R."/>
            <person name="Schleper C."/>
            <person name="Guy L."/>
            <person name="Ettema T.J."/>
        </authorList>
    </citation>
    <scope>NUCLEOTIDE SEQUENCE</scope>
</reference>
<keyword evidence="1" id="KW-1133">Transmembrane helix</keyword>
<comment type="caution">
    <text evidence="2">The sequence shown here is derived from an EMBL/GenBank/DDBJ whole genome shotgun (WGS) entry which is preliminary data.</text>
</comment>
<gene>
    <name evidence="2" type="ORF">LCGC14_1913050</name>
</gene>
<keyword evidence="1" id="KW-0812">Transmembrane</keyword>
<protein>
    <submittedName>
        <fullName evidence="2">Uncharacterized protein</fullName>
    </submittedName>
</protein>
<organism evidence="2">
    <name type="scientific">marine sediment metagenome</name>
    <dbReference type="NCBI Taxonomy" id="412755"/>
    <lineage>
        <taxon>unclassified sequences</taxon>
        <taxon>metagenomes</taxon>
        <taxon>ecological metagenomes</taxon>
    </lineage>
</organism>
<dbReference type="AlphaFoldDB" id="A0A0F9IR17"/>
<name>A0A0F9IR17_9ZZZZ</name>
<accession>A0A0F9IR17</accession>
<feature type="transmembrane region" description="Helical" evidence="1">
    <location>
        <begin position="38"/>
        <end position="57"/>
    </location>
</feature>
<proteinExistence type="predicted"/>